<evidence type="ECO:0000313" key="6">
    <source>
        <dbReference type="EMBL" id="GME68286.1"/>
    </source>
</evidence>
<evidence type="ECO:0000256" key="2">
    <source>
        <dbReference type="ARBA" id="ARBA00022490"/>
    </source>
</evidence>
<evidence type="ECO:0000256" key="4">
    <source>
        <dbReference type="SAM" id="Coils"/>
    </source>
</evidence>
<dbReference type="GO" id="GO:0051666">
    <property type="term" value="P:actin cortical patch localization"/>
    <property type="evidence" value="ECO:0007669"/>
    <property type="project" value="InterPro"/>
</dbReference>
<dbReference type="PANTHER" id="PTHR47174">
    <property type="entry name" value="BRIDGING INTEGRATOR 3"/>
    <property type="match status" value="1"/>
</dbReference>
<keyword evidence="4" id="KW-0175">Coiled coil</keyword>
<comment type="caution">
    <text evidence="6">The sequence shown here is derived from an EMBL/GenBank/DDBJ whole genome shotgun (WGS) entry which is preliminary data.</text>
</comment>
<dbReference type="GO" id="GO:0031097">
    <property type="term" value="C:medial cortex"/>
    <property type="evidence" value="ECO:0007669"/>
    <property type="project" value="TreeGrafter"/>
</dbReference>
<dbReference type="GO" id="GO:0006897">
    <property type="term" value="P:endocytosis"/>
    <property type="evidence" value="ECO:0007669"/>
    <property type="project" value="InterPro"/>
</dbReference>
<feature type="coiled-coil region" evidence="4">
    <location>
        <begin position="170"/>
        <end position="218"/>
    </location>
</feature>
<dbReference type="InterPro" id="IPR046982">
    <property type="entry name" value="BIN3/RVS161-like"/>
</dbReference>
<organism evidence="6 7">
    <name type="scientific">Candida boidinii</name>
    <name type="common">Yeast</name>
    <dbReference type="NCBI Taxonomy" id="5477"/>
    <lineage>
        <taxon>Eukaryota</taxon>
        <taxon>Fungi</taxon>
        <taxon>Dikarya</taxon>
        <taxon>Ascomycota</taxon>
        <taxon>Saccharomycotina</taxon>
        <taxon>Pichiomycetes</taxon>
        <taxon>Pichiales</taxon>
        <taxon>Pichiaceae</taxon>
        <taxon>Ogataea</taxon>
        <taxon>Ogataea/Candida clade</taxon>
    </lineage>
</organism>
<reference evidence="6" key="1">
    <citation type="submission" date="2023-04" db="EMBL/GenBank/DDBJ databases">
        <title>Candida boidinii NBRC 10035.</title>
        <authorList>
            <person name="Ichikawa N."/>
            <person name="Sato H."/>
            <person name="Tonouchi N."/>
        </authorList>
    </citation>
    <scope>NUCLEOTIDE SEQUENCE</scope>
    <source>
        <strain evidence="6">NBRC 10035</strain>
    </source>
</reference>
<dbReference type="Proteomes" id="UP001165120">
    <property type="component" value="Unassembled WGS sequence"/>
</dbReference>
<dbReference type="AlphaFoldDB" id="A0A9W6SXV0"/>
<dbReference type="Pfam" id="PF03114">
    <property type="entry name" value="BAR"/>
    <property type="match status" value="1"/>
</dbReference>
<keyword evidence="7" id="KW-1185">Reference proteome</keyword>
<feature type="domain" description="BAR" evidence="5">
    <location>
        <begin position="18"/>
        <end position="310"/>
    </location>
</feature>
<name>A0A9W6SXV0_CANBO</name>
<evidence type="ECO:0000313" key="7">
    <source>
        <dbReference type="Proteomes" id="UP001165120"/>
    </source>
</evidence>
<dbReference type="GO" id="GO:0043332">
    <property type="term" value="C:mating projection tip"/>
    <property type="evidence" value="ECO:0007669"/>
    <property type="project" value="TreeGrafter"/>
</dbReference>
<dbReference type="PROSITE" id="PS51021">
    <property type="entry name" value="BAR"/>
    <property type="match status" value="1"/>
</dbReference>
<dbReference type="InterPro" id="IPR027267">
    <property type="entry name" value="AH/BAR_dom_sf"/>
</dbReference>
<evidence type="ECO:0000259" key="5">
    <source>
        <dbReference type="PROSITE" id="PS51021"/>
    </source>
</evidence>
<keyword evidence="3" id="KW-0206">Cytoskeleton</keyword>
<gene>
    <name evidence="6" type="ORF">Cboi02_000154200</name>
</gene>
<protein>
    <submittedName>
        <fullName evidence="6">Unnamed protein product</fullName>
    </submittedName>
</protein>
<dbReference type="GO" id="GO:0097320">
    <property type="term" value="P:plasma membrane tubulation"/>
    <property type="evidence" value="ECO:0007669"/>
    <property type="project" value="TreeGrafter"/>
</dbReference>
<dbReference type="GO" id="GO:0008289">
    <property type="term" value="F:lipid binding"/>
    <property type="evidence" value="ECO:0007669"/>
    <property type="project" value="TreeGrafter"/>
</dbReference>
<dbReference type="Gene3D" id="1.20.1270.60">
    <property type="entry name" value="Arfaptin homology (AH) domain/BAR domain"/>
    <property type="match status" value="1"/>
</dbReference>
<dbReference type="GO" id="GO:1990528">
    <property type="term" value="C:Rvs161p-Rvs167p complex"/>
    <property type="evidence" value="ECO:0007669"/>
    <property type="project" value="TreeGrafter"/>
</dbReference>
<dbReference type="PANTHER" id="PTHR47174:SF3">
    <property type="entry name" value="BRIDGING INTEGRATOR 3"/>
    <property type="match status" value="1"/>
</dbReference>
<sequence>MSWTGFKKAFNRAGAQVIMKTNKTAEGSTDLEFDLQEKNFNRFSKLTNDINTLLSYVIENYTNLIEIQLNMAKTIDSYYGDFSLQMGVDKKLEPSGGGVGNGGTTGVHSDYESVSGISNGNGNGVIHKPINNRDGISLEYLKIVNEIKEEVLPQILEPFQITVLDPMSDIKNYNEEIDKLIKKRGRKKIDYDLINFKLKKLQNEKEQLEFDIQQLVTINTNSEELGKKQLLLNKNKEKLSKLLVQFTEIESIYFDINSKLKIEIDKFISLRLSIIDPSFEGYIKIQLKLFNDCFEKFEKLINNNLIKDYSYSIKIDALSREEYKNGKIDESLDNILLKMKSLDINNI</sequence>
<proteinExistence type="predicted"/>
<evidence type="ECO:0000256" key="3">
    <source>
        <dbReference type="ARBA" id="ARBA00023212"/>
    </source>
</evidence>
<dbReference type="SUPFAM" id="SSF103657">
    <property type="entry name" value="BAR/IMD domain-like"/>
    <property type="match status" value="1"/>
</dbReference>
<dbReference type="InterPro" id="IPR004148">
    <property type="entry name" value="BAR_dom"/>
</dbReference>
<evidence type="ECO:0000256" key="1">
    <source>
        <dbReference type="ARBA" id="ARBA00004245"/>
    </source>
</evidence>
<comment type="subcellular location">
    <subcellularLocation>
        <location evidence="1">Cytoplasm</location>
        <location evidence="1">Cytoskeleton</location>
    </subcellularLocation>
</comment>
<dbReference type="GO" id="GO:0030479">
    <property type="term" value="C:actin cortical patch"/>
    <property type="evidence" value="ECO:0007669"/>
    <property type="project" value="TreeGrafter"/>
</dbReference>
<accession>A0A9W6SXV0</accession>
<keyword evidence="2" id="KW-0963">Cytoplasm</keyword>
<dbReference type="EMBL" id="BSXN01000371">
    <property type="protein sequence ID" value="GME68286.1"/>
    <property type="molecule type" value="Genomic_DNA"/>
</dbReference>